<evidence type="ECO:0000313" key="5">
    <source>
        <dbReference type="Proteomes" id="UP001148838"/>
    </source>
</evidence>
<dbReference type="Pfam" id="PF02615">
    <property type="entry name" value="Ldh_2"/>
    <property type="match status" value="1"/>
</dbReference>
<keyword evidence="5" id="KW-1185">Reference proteome</keyword>
<keyword evidence="2" id="KW-0560">Oxidoreductase</keyword>
<feature type="compositionally biased region" description="Basic and acidic residues" evidence="3">
    <location>
        <begin position="35"/>
        <end position="48"/>
    </location>
</feature>
<evidence type="ECO:0000313" key="4">
    <source>
        <dbReference type="EMBL" id="KAJ4446167.1"/>
    </source>
</evidence>
<evidence type="ECO:0000256" key="3">
    <source>
        <dbReference type="SAM" id="MobiDB-lite"/>
    </source>
</evidence>
<dbReference type="InterPro" id="IPR036111">
    <property type="entry name" value="Mal/L-sulfo/L-lacto_DH-like_sf"/>
</dbReference>
<accession>A0ABQ8TJM8</accession>
<proteinExistence type="inferred from homology"/>
<reference evidence="4 5" key="1">
    <citation type="journal article" date="2022" name="Allergy">
        <title>Genome assembly and annotation of Periplaneta americana reveal a comprehensive cockroach allergen profile.</title>
        <authorList>
            <person name="Wang L."/>
            <person name="Xiong Q."/>
            <person name="Saelim N."/>
            <person name="Wang L."/>
            <person name="Nong W."/>
            <person name="Wan A.T."/>
            <person name="Shi M."/>
            <person name="Liu X."/>
            <person name="Cao Q."/>
            <person name="Hui J.H.L."/>
            <person name="Sookrung N."/>
            <person name="Leung T.F."/>
            <person name="Tungtrongchitr A."/>
            <person name="Tsui S.K.W."/>
        </authorList>
    </citation>
    <scope>NUCLEOTIDE SEQUENCE [LARGE SCALE GENOMIC DNA]</scope>
    <source>
        <strain evidence="4">PWHHKU_190912</strain>
    </source>
</reference>
<sequence>MSNTNLITNPHASRPSSQSDDEDDVNVSQPSGSDMKSKIDEKSKEKPTSSKLPEGSVKCSEKSNYSIAKESNESMLNDLQDVTWSWKFLRDVPSHMSPACQDVSTISRTASCSRNESVSSRYSDDTDSSMPADFMNVLRIVKKSDVYSFIKECLKAVHVNENYAELISEVFVHDDCRNKYTTALIYSDMYVQHTIGKICEPNAEPEIVREFGSTAFVNGSKGLGPVVGKFCMELAIQKAKLLGVGIVVANNSNFIGDPSWYSKLAISEGMLGFTFSNSPPQLCPTRSKDVALGANRFCVAAPGESESLLFSMSNLGLSLGQLLLCLHNREVINLPENCAIDSAGHVIKDPEKAFHTRLMLPLGGVEQTGGYKGYGLSLMVDTLCGILGDSSYGPHIKRTDGEFCGISKNLAQCFIAIDPSCFSGGFEGRMSQLINIMKSLTPVDESEPVLVPDDKEKANDSLVQERDELVYNHININAAYLLSKTFHLQHIISFSKNFPESLCNL</sequence>
<dbReference type="EMBL" id="JAJSOF020000009">
    <property type="protein sequence ID" value="KAJ4446167.1"/>
    <property type="molecule type" value="Genomic_DNA"/>
</dbReference>
<comment type="caution">
    <text evidence="4">The sequence shown here is derived from an EMBL/GenBank/DDBJ whole genome shotgun (WGS) entry which is preliminary data.</text>
</comment>
<dbReference type="InterPro" id="IPR003767">
    <property type="entry name" value="Malate/L-lactate_DH-like"/>
</dbReference>
<dbReference type="InterPro" id="IPR043144">
    <property type="entry name" value="Mal/L-sulf/L-lact_DH-like_ah"/>
</dbReference>
<dbReference type="SUPFAM" id="SSF89733">
    <property type="entry name" value="L-sulfolactate dehydrogenase-like"/>
    <property type="match status" value="1"/>
</dbReference>
<evidence type="ECO:0008006" key="6">
    <source>
        <dbReference type="Google" id="ProtNLM"/>
    </source>
</evidence>
<dbReference type="Proteomes" id="UP001148838">
    <property type="component" value="Unassembled WGS sequence"/>
</dbReference>
<dbReference type="PANTHER" id="PTHR11091:SF0">
    <property type="entry name" value="MALATE DEHYDROGENASE"/>
    <property type="match status" value="1"/>
</dbReference>
<dbReference type="PANTHER" id="PTHR11091">
    <property type="entry name" value="OXIDOREDUCTASE-RELATED"/>
    <property type="match status" value="1"/>
</dbReference>
<name>A0ABQ8TJM8_PERAM</name>
<evidence type="ECO:0000256" key="1">
    <source>
        <dbReference type="ARBA" id="ARBA00006056"/>
    </source>
</evidence>
<dbReference type="InterPro" id="IPR043143">
    <property type="entry name" value="Mal/L-sulf/L-lact_DH-like_NADP"/>
</dbReference>
<gene>
    <name evidence="4" type="ORF">ANN_12860</name>
</gene>
<feature type="compositionally biased region" description="Polar residues" evidence="3">
    <location>
        <begin position="1"/>
        <end position="18"/>
    </location>
</feature>
<dbReference type="Gene3D" id="1.10.1530.10">
    <property type="match status" value="1"/>
</dbReference>
<dbReference type="Gene3D" id="3.30.1370.60">
    <property type="entry name" value="Hypothetical oxidoreductase yiak, domain 2"/>
    <property type="match status" value="1"/>
</dbReference>
<evidence type="ECO:0000256" key="2">
    <source>
        <dbReference type="ARBA" id="ARBA00023002"/>
    </source>
</evidence>
<feature type="region of interest" description="Disordered" evidence="3">
    <location>
        <begin position="1"/>
        <end position="62"/>
    </location>
</feature>
<comment type="similarity">
    <text evidence="1">Belongs to the LDH2/MDH2 oxidoreductase family.</text>
</comment>
<organism evidence="4 5">
    <name type="scientific">Periplaneta americana</name>
    <name type="common">American cockroach</name>
    <name type="synonym">Blatta americana</name>
    <dbReference type="NCBI Taxonomy" id="6978"/>
    <lineage>
        <taxon>Eukaryota</taxon>
        <taxon>Metazoa</taxon>
        <taxon>Ecdysozoa</taxon>
        <taxon>Arthropoda</taxon>
        <taxon>Hexapoda</taxon>
        <taxon>Insecta</taxon>
        <taxon>Pterygota</taxon>
        <taxon>Neoptera</taxon>
        <taxon>Polyneoptera</taxon>
        <taxon>Dictyoptera</taxon>
        <taxon>Blattodea</taxon>
        <taxon>Blattoidea</taxon>
        <taxon>Blattidae</taxon>
        <taxon>Blattinae</taxon>
        <taxon>Periplaneta</taxon>
    </lineage>
</organism>
<protein>
    <recommendedName>
        <fullName evidence="6">Malate dehydrogenase</fullName>
    </recommendedName>
</protein>